<evidence type="ECO:0000313" key="3">
    <source>
        <dbReference type="EMBL" id="PHH61821.1"/>
    </source>
</evidence>
<comment type="caution">
    <text evidence="3">The sequence shown here is derived from an EMBL/GenBank/DDBJ whole genome shotgun (WGS) entry which is preliminary data.</text>
</comment>
<proteinExistence type="predicted"/>
<evidence type="ECO:0000256" key="2">
    <source>
        <dbReference type="SAM" id="Phobius"/>
    </source>
</evidence>
<evidence type="ECO:0000313" key="4">
    <source>
        <dbReference type="Proteomes" id="UP000226192"/>
    </source>
</evidence>
<keyword evidence="2" id="KW-1133">Transmembrane helix</keyword>
<reference evidence="3 4" key="1">
    <citation type="submission" date="2017-06" db="EMBL/GenBank/DDBJ databases">
        <title>Ant-infecting Ophiocordyceps genomes reveal a high diversity of potential behavioral manipulation genes and a possible major role for enterotoxins.</title>
        <authorList>
            <person name="De Bekker C."/>
            <person name="Evans H.C."/>
            <person name="Brachmann A."/>
            <person name="Hughes D.P."/>
        </authorList>
    </citation>
    <scope>NUCLEOTIDE SEQUENCE [LARGE SCALE GENOMIC DNA]</scope>
    <source>
        <strain evidence="3 4">Map64</strain>
    </source>
</reference>
<accession>A0A2C5Y4L8</accession>
<keyword evidence="2" id="KW-0472">Membrane</keyword>
<dbReference type="EMBL" id="NJET01000090">
    <property type="protein sequence ID" value="PHH61821.1"/>
    <property type="molecule type" value="Genomic_DNA"/>
</dbReference>
<name>A0A2C5Y4L8_9HYPO</name>
<organism evidence="3 4">
    <name type="scientific">Ophiocordyceps australis</name>
    <dbReference type="NCBI Taxonomy" id="1399860"/>
    <lineage>
        <taxon>Eukaryota</taxon>
        <taxon>Fungi</taxon>
        <taxon>Dikarya</taxon>
        <taxon>Ascomycota</taxon>
        <taxon>Pezizomycotina</taxon>
        <taxon>Sordariomycetes</taxon>
        <taxon>Hypocreomycetidae</taxon>
        <taxon>Hypocreales</taxon>
        <taxon>Ophiocordycipitaceae</taxon>
        <taxon>Ophiocordyceps</taxon>
    </lineage>
</organism>
<feature type="compositionally biased region" description="Polar residues" evidence="1">
    <location>
        <begin position="19"/>
        <end position="29"/>
    </location>
</feature>
<keyword evidence="4" id="KW-1185">Reference proteome</keyword>
<gene>
    <name evidence="3" type="ORF">CDD81_7924</name>
</gene>
<sequence length="105" mass="10834">MQLTACLAPSPASSHDIDSQATSHASTDSLPQAAALNSETKLTFPAAPSLPPCVFPPALCCRRLIIAAAAAVVFVLVFASRPLHALLRLLLAALCCARATHHGPP</sequence>
<dbReference type="AlphaFoldDB" id="A0A2C5Y4L8"/>
<feature type="transmembrane region" description="Helical" evidence="2">
    <location>
        <begin position="54"/>
        <end position="79"/>
    </location>
</feature>
<feature type="region of interest" description="Disordered" evidence="1">
    <location>
        <begin position="1"/>
        <end position="29"/>
    </location>
</feature>
<keyword evidence="2" id="KW-0812">Transmembrane</keyword>
<evidence type="ECO:0000256" key="1">
    <source>
        <dbReference type="SAM" id="MobiDB-lite"/>
    </source>
</evidence>
<protein>
    <submittedName>
        <fullName evidence="3">Uncharacterized protein</fullName>
    </submittedName>
</protein>
<dbReference type="Proteomes" id="UP000226192">
    <property type="component" value="Unassembled WGS sequence"/>
</dbReference>